<dbReference type="InterPro" id="IPR025588">
    <property type="entry name" value="YcxB-like_C"/>
</dbReference>
<dbReference type="Pfam" id="PF14317">
    <property type="entry name" value="YcxB"/>
    <property type="match status" value="1"/>
</dbReference>
<evidence type="ECO:0000313" key="4">
    <source>
        <dbReference type="Proteomes" id="UP000624709"/>
    </source>
</evidence>
<protein>
    <recommendedName>
        <fullName evidence="2">YcxB-like C-terminal domain-containing protein</fullName>
    </recommendedName>
</protein>
<dbReference type="EMBL" id="BOMS01000051">
    <property type="protein sequence ID" value="GIE67744.1"/>
    <property type="molecule type" value="Genomic_DNA"/>
</dbReference>
<keyword evidence="1" id="KW-0812">Transmembrane</keyword>
<keyword evidence="4" id="KW-1185">Reference proteome</keyword>
<keyword evidence="1" id="KW-0472">Membrane</keyword>
<feature type="transmembrane region" description="Helical" evidence="1">
    <location>
        <begin position="31"/>
        <end position="49"/>
    </location>
</feature>
<proteinExistence type="predicted"/>
<feature type="domain" description="YcxB-like C-terminal" evidence="2">
    <location>
        <begin position="91"/>
        <end position="147"/>
    </location>
</feature>
<sequence length="155" mass="16908">MQVNGEFQYTFGALRRMVVETYGRNGRIMRMAGPVVALAGLLGLILRGLDGQILAILFCGLFATAAPDLAALVSWFTQRRMFAHPFRYTITDTGAEIRSASSTFQVAWSGLTWVRTRPDMWLLRHGAATIAIPRAAFTPADQTAIDSLTAGVKTA</sequence>
<keyword evidence="1" id="KW-1133">Transmembrane helix</keyword>
<dbReference type="RefSeq" id="WP_203826201.1">
    <property type="nucleotide sequence ID" value="NZ_BAAATY010000016.1"/>
</dbReference>
<evidence type="ECO:0000313" key="3">
    <source>
        <dbReference type="EMBL" id="GIE67744.1"/>
    </source>
</evidence>
<evidence type="ECO:0000256" key="1">
    <source>
        <dbReference type="SAM" id="Phobius"/>
    </source>
</evidence>
<feature type="transmembrane region" description="Helical" evidence="1">
    <location>
        <begin position="55"/>
        <end position="77"/>
    </location>
</feature>
<evidence type="ECO:0000259" key="2">
    <source>
        <dbReference type="Pfam" id="PF14317"/>
    </source>
</evidence>
<comment type="caution">
    <text evidence="3">The sequence shown here is derived from an EMBL/GenBank/DDBJ whole genome shotgun (WGS) entry which is preliminary data.</text>
</comment>
<gene>
    <name evidence="3" type="ORF">Apa02nite_038520</name>
</gene>
<accession>A0ABQ4BAK4</accession>
<organism evidence="3 4">
    <name type="scientific">Actinoplanes palleronii</name>
    <dbReference type="NCBI Taxonomy" id="113570"/>
    <lineage>
        <taxon>Bacteria</taxon>
        <taxon>Bacillati</taxon>
        <taxon>Actinomycetota</taxon>
        <taxon>Actinomycetes</taxon>
        <taxon>Micromonosporales</taxon>
        <taxon>Micromonosporaceae</taxon>
        <taxon>Actinoplanes</taxon>
    </lineage>
</organism>
<reference evidence="3 4" key="1">
    <citation type="submission" date="2021-01" db="EMBL/GenBank/DDBJ databases">
        <title>Whole genome shotgun sequence of Actinoplanes palleronii NBRC 14916.</title>
        <authorList>
            <person name="Komaki H."/>
            <person name="Tamura T."/>
        </authorList>
    </citation>
    <scope>NUCLEOTIDE SEQUENCE [LARGE SCALE GENOMIC DNA]</scope>
    <source>
        <strain evidence="3 4">NBRC 14916</strain>
    </source>
</reference>
<dbReference type="Proteomes" id="UP000624709">
    <property type="component" value="Unassembled WGS sequence"/>
</dbReference>
<name>A0ABQ4BAK4_9ACTN</name>